<accession>A0ABQ9GP96</accession>
<comment type="caution">
    <text evidence="2">The sequence shown here is derived from an EMBL/GenBank/DDBJ whole genome shotgun (WGS) entry which is preliminary data.</text>
</comment>
<evidence type="ECO:0000313" key="2">
    <source>
        <dbReference type="EMBL" id="KAJ8873855.1"/>
    </source>
</evidence>
<name>A0ABQ9GP96_9NEOP</name>
<feature type="region of interest" description="Disordered" evidence="1">
    <location>
        <begin position="1"/>
        <end position="31"/>
    </location>
</feature>
<gene>
    <name evidence="2" type="ORF">PR048_024691</name>
</gene>
<evidence type="ECO:0000313" key="3">
    <source>
        <dbReference type="Proteomes" id="UP001159363"/>
    </source>
</evidence>
<proteinExistence type="predicted"/>
<reference evidence="2 3" key="1">
    <citation type="submission" date="2023-02" db="EMBL/GenBank/DDBJ databases">
        <title>LHISI_Scaffold_Assembly.</title>
        <authorList>
            <person name="Stuart O.P."/>
            <person name="Cleave R."/>
            <person name="Magrath M.J.L."/>
            <person name="Mikheyev A.S."/>
        </authorList>
    </citation>
    <scope>NUCLEOTIDE SEQUENCE [LARGE SCALE GENOMIC DNA]</scope>
    <source>
        <strain evidence="2">Daus_M_001</strain>
        <tissue evidence="2">Leg muscle</tissue>
    </source>
</reference>
<protein>
    <submittedName>
        <fullName evidence="2">Uncharacterized protein</fullName>
    </submittedName>
</protein>
<sequence>MRAVEVNMEWRRNERAGETGDPQDNPPTNGIVRHNSHLRKSRDPGIVPDDAVVAGFSRGSPDFLALSFRRCFILTSPSSALKTLMLRAAQISSLTPEVISSREAFCDVLIMQENAKEQKIH</sequence>
<dbReference type="EMBL" id="JARBHB010000010">
    <property type="protein sequence ID" value="KAJ8873855.1"/>
    <property type="molecule type" value="Genomic_DNA"/>
</dbReference>
<keyword evidence="3" id="KW-1185">Reference proteome</keyword>
<feature type="compositionally biased region" description="Basic and acidic residues" evidence="1">
    <location>
        <begin position="8"/>
        <end position="18"/>
    </location>
</feature>
<evidence type="ECO:0000256" key="1">
    <source>
        <dbReference type="SAM" id="MobiDB-lite"/>
    </source>
</evidence>
<dbReference type="Proteomes" id="UP001159363">
    <property type="component" value="Chromosome 9"/>
</dbReference>
<organism evidence="2 3">
    <name type="scientific">Dryococelus australis</name>
    <dbReference type="NCBI Taxonomy" id="614101"/>
    <lineage>
        <taxon>Eukaryota</taxon>
        <taxon>Metazoa</taxon>
        <taxon>Ecdysozoa</taxon>
        <taxon>Arthropoda</taxon>
        <taxon>Hexapoda</taxon>
        <taxon>Insecta</taxon>
        <taxon>Pterygota</taxon>
        <taxon>Neoptera</taxon>
        <taxon>Polyneoptera</taxon>
        <taxon>Phasmatodea</taxon>
        <taxon>Verophasmatodea</taxon>
        <taxon>Anareolatae</taxon>
        <taxon>Phasmatidae</taxon>
        <taxon>Eurycanthinae</taxon>
        <taxon>Dryococelus</taxon>
    </lineage>
</organism>